<evidence type="ECO:0000256" key="1">
    <source>
        <dbReference type="SAM" id="MobiDB-lite"/>
    </source>
</evidence>
<dbReference type="SUPFAM" id="SSF81383">
    <property type="entry name" value="F-box domain"/>
    <property type="match status" value="1"/>
</dbReference>
<name>A0A9W7SIL2_9PEZI</name>
<protein>
    <recommendedName>
        <fullName evidence="2">F-box domain-containing protein</fullName>
    </recommendedName>
</protein>
<evidence type="ECO:0000313" key="3">
    <source>
        <dbReference type="EMBL" id="KAH9809327.1"/>
    </source>
</evidence>
<dbReference type="InterPro" id="IPR036047">
    <property type="entry name" value="F-box-like_dom_sf"/>
</dbReference>
<organism evidence="3 4">
    <name type="scientific">Teratosphaeria destructans</name>
    <dbReference type="NCBI Taxonomy" id="418781"/>
    <lineage>
        <taxon>Eukaryota</taxon>
        <taxon>Fungi</taxon>
        <taxon>Dikarya</taxon>
        <taxon>Ascomycota</taxon>
        <taxon>Pezizomycotina</taxon>
        <taxon>Dothideomycetes</taxon>
        <taxon>Dothideomycetidae</taxon>
        <taxon>Mycosphaerellales</taxon>
        <taxon>Teratosphaeriaceae</taxon>
        <taxon>Teratosphaeria</taxon>
    </lineage>
</organism>
<dbReference type="SUPFAM" id="SSF52047">
    <property type="entry name" value="RNI-like"/>
    <property type="match status" value="1"/>
</dbReference>
<dbReference type="Proteomes" id="UP001138500">
    <property type="component" value="Unassembled WGS sequence"/>
</dbReference>
<dbReference type="EMBL" id="RIBY02002567">
    <property type="protein sequence ID" value="KAH9809327.1"/>
    <property type="molecule type" value="Genomic_DNA"/>
</dbReference>
<evidence type="ECO:0000259" key="2">
    <source>
        <dbReference type="PROSITE" id="PS50181"/>
    </source>
</evidence>
<dbReference type="OrthoDB" id="3910798at2759"/>
<sequence>MAAAKPLATIPEELQTKIADFTKPLDLIALRQTCRTLARTSHDAFAKSFFRTREHDLSMHGLKTLLDIVTISVFGRRIQEIVLIGVAELPFDHHDNHTEQVLEKDPARALDTCGALLMQLFHSLVAAGYVPALKLSAATSGFDDVNNIVGRVLYALVAAKYPIEDLTLSWPYLSHGAFAFFRELPRESTQVFHSLRRLAICDNLLDSIIADFTGSGMTVLRKATLLEELKLFDEDHVTQCSSCLDEVFGSLRTNSLKSVEVSDLCVDEDDDSRPLLTCLRRCGVLLERIVIRDVMVRDDETWQEIAAWMFEKLHALKYLRLERLTYLAEDGDFLAWYGSSTEGEYQGREAVKKALSKMCEQSYLVGASEHAADSEEDAEVNGEDGLDAGAAA</sequence>
<proteinExistence type="predicted"/>
<accession>A0A9W7SIL2</accession>
<dbReference type="AlphaFoldDB" id="A0A9W7SIL2"/>
<reference evidence="3 4" key="2">
    <citation type="journal article" date="2021" name="Curr. Genet.">
        <title>Genetic response to nitrogen starvation in the aggressive Eucalyptus foliar pathogen Teratosphaeria destructans.</title>
        <authorList>
            <person name="Havenga M."/>
            <person name="Wingfield B.D."/>
            <person name="Wingfield M.J."/>
            <person name="Dreyer L.L."/>
            <person name="Roets F."/>
            <person name="Aylward J."/>
        </authorList>
    </citation>
    <scope>NUCLEOTIDE SEQUENCE [LARGE SCALE GENOMIC DNA]</scope>
    <source>
        <strain evidence="3">CMW44962</strain>
    </source>
</reference>
<evidence type="ECO:0000313" key="4">
    <source>
        <dbReference type="Proteomes" id="UP001138500"/>
    </source>
</evidence>
<dbReference type="PROSITE" id="PS50181">
    <property type="entry name" value="FBOX"/>
    <property type="match status" value="1"/>
</dbReference>
<feature type="domain" description="F-box" evidence="2">
    <location>
        <begin position="4"/>
        <end position="53"/>
    </location>
</feature>
<reference evidence="3 4" key="1">
    <citation type="journal article" date="2018" name="IMA Fungus">
        <title>IMA Genome-F 10: Nine draft genome sequences of Claviceps purpurea s.lat., including C. arundinis, C. humidiphila, and C. cf. spartinae, pseudomolecules for the pitch canker pathogen Fusarium circinatum, draft genome of Davidsoniella eucalypti, Grosmannia galeiformis, Quambalaria eucalypti, and Teratosphaeria destructans.</title>
        <authorList>
            <person name="Wingfield B.D."/>
            <person name="Liu M."/>
            <person name="Nguyen H.D."/>
            <person name="Lane F.A."/>
            <person name="Morgan S.W."/>
            <person name="De Vos L."/>
            <person name="Wilken P.M."/>
            <person name="Duong T.A."/>
            <person name="Aylward J."/>
            <person name="Coetzee M.P."/>
            <person name="Dadej K."/>
            <person name="De Beer Z.W."/>
            <person name="Findlay W."/>
            <person name="Havenga M."/>
            <person name="Kolarik M."/>
            <person name="Menzies J.G."/>
            <person name="Naidoo K."/>
            <person name="Pochopski O."/>
            <person name="Shoukouhi P."/>
            <person name="Santana Q.C."/>
            <person name="Seifert K.A."/>
            <person name="Soal N."/>
            <person name="Steenkamp E.T."/>
            <person name="Tatham C.T."/>
            <person name="van der Nest M.A."/>
            <person name="Wingfield M.J."/>
        </authorList>
    </citation>
    <scope>NUCLEOTIDE SEQUENCE [LARGE SCALE GENOMIC DNA]</scope>
    <source>
        <strain evidence="3">CMW44962</strain>
    </source>
</reference>
<dbReference type="InterPro" id="IPR001810">
    <property type="entry name" value="F-box_dom"/>
</dbReference>
<keyword evidence="4" id="KW-1185">Reference proteome</keyword>
<comment type="caution">
    <text evidence="3">The sequence shown here is derived from an EMBL/GenBank/DDBJ whole genome shotgun (WGS) entry which is preliminary data.</text>
</comment>
<feature type="region of interest" description="Disordered" evidence="1">
    <location>
        <begin position="368"/>
        <end position="392"/>
    </location>
</feature>
<gene>
    <name evidence="3" type="ORF">Tdes44962_MAKER06188</name>
</gene>
<feature type="compositionally biased region" description="Acidic residues" evidence="1">
    <location>
        <begin position="374"/>
        <end position="386"/>
    </location>
</feature>